<dbReference type="PROSITE" id="PS50893">
    <property type="entry name" value="ABC_TRANSPORTER_2"/>
    <property type="match status" value="1"/>
</dbReference>
<keyword evidence="3" id="KW-0547">Nucleotide-binding</keyword>
<evidence type="ECO:0000313" key="7">
    <source>
        <dbReference type="EMBL" id="CDN48832.1"/>
    </source>
</evidence>
<accession>A0A068SRA9</accession>
<dbReference type="eggNOG" id="COG0410">
    <property type="taxonomic scope" value="Bacteria"/>
</dbReference>
<dbReference type="GO" id="GO:0015658">
    <property type="term" value="F:branched-chain amino acid transmembrane transporter activity"/>
    <property type="evidence" value="ECO:0007669"/>
    <property type="project" value="TreeGrafter"/>
</dbReference>
<dbReference type="Gene3D" id="3.40.50.300">
    <property type="entry name" value="P-loop containing nucleotide triphosphate hydrolases"/>
    <property type="match status" value="1"/>
</dbReference>
<evidence type="ECO:0000256" key="1">
    <source>
        <dbReference type="ARBA" id="ARBA00005417"/>
    </source>
</evidence>
<dbReference type="SMART" id="SM00382">
    <property type="entry name" value="AAA"/>
    <property type="match status" value="1"/>
</dbReference>
<keyword evidence="4 7" id="KW-0067">ATP-binding</keyword>
<keyword evidence="8" id="KW-1185">Reference proteome</keyword>
<dbReference type="HOGENOM" id="CLU_000604_1_2_5"/>
<sequence>MEAKTNLLVRDLRAGYGNLDILNGVDLDVPGGQFVALMGPNGAGKSTLLKTLYGMTSIKGGNIDWRGKNIAGQKSRAILGEGISFVPQGRCNFPVMSVDENLQMAAYTLRDAKVKADRDYVYDLFPILKKRRATLAGNMSGGEQQLLEVAMAVLQRPKVLLVDEPSVGLSPAAIGIVFDELLRLHADGMTILLVEQNTKKAMEVAQRAVILRLGQVIWDGLPKDITHDELGELFLTGKMRGEADAVH</sequence>
<evidence type="ECO:0000256" key="4">
    <source>
        <dbReference type="ARBA" id="ARBA00022840"/>
    </source>
</evidence>
<name>A0A068SRA9_NEOGA</name>
<dbReference type="GO" id="GO:0005524">
    <property type="term" value="F:ATP binding"/>
    <property type="evidence" value="ECO:0007669"/>
    <property type="project" value="UniProtKB-KW"/>
</dbReference>
<dbReference type="RefSeq" id="WP_038588613.1">
    <property type="nucleotide sequence ID" value="NZ_HG938353.1"/>
</dbReference>
<dbReference type="PANTHER" id="PTHR43820">
    <property type="entry name" value="HIGH-AFFINITY BRANCHED-CHAIN AMINO ACID TRANSPORT ATP-BINDING PROTEIN LIVF"/>
    <property type="match status" value="1"/>
</dbReference>
<dbReference type="OrthoDB" id="9806149at2"/>
<dbReference type="PROSITE" id="PS00211">
    <property type="entry name" value="ABC_TRANSPORTER_1"/>
    <property type="match status" value="1"/>
</dbReference>
<dbReference type="InterPro" id="IPR017871">
    <property type="entry name" value="ABC_transporter-like_CS"/>
</dbReference>
<comment type="similarity">
    <text evidence="1">Belongs to the ABC transporter superfamily.</text>
</comment>
<dbReference type="SUPFAM" id="SSF52540">
    <property type="entry name" value="P-loop containing nucleoside triphosphate hydrolases"/>
    <property type="match status" value="1"/>
</dbReference>
<dbReference type="GO" id="GO:0015807">
    <property type="term" value="P:L-amino acid transport"/>
    <property type="evidence" value="ECO:0007669"/>
    <property type="project" value="TreeGrafter"/>
</dbReference>
<evidence type="ECO:0000259" key="6">
    <source>
        <dbReference type="PROSITE" id="PS50893"/>
    </source>
</evidence>
<evidence type="ECO:0000256" key="2">
    <source>
        <dbReference type="ARBA" id="ARBA00022448"/>
    </source>
</evidence>
<dbReference type="InterPro" id="IPR027417">
    <property type="entry name" value="P-loop_NTPase"/>
</dbReference>
<evidence type="ECO:0000256" key="3">
    <source>
        <dbReference type="ARBA" id="ARBA00022741"/>
    </source>
</evidence>
<dbReference type="Pfam" id="PF00005">
    <property type="entry name" value="ABC_tran"/>
    <property type="match status" value="1"/>
</dbReference>
<proteinExistence type="inferred from homology"/>
<dbReference type="PANTHER" id="PTHR43820:SF8">
    <property type="entry name" value="ABC TRANSPORTER SUBSTRATE-BINDING PROTEIN"/>
    <property type="match status" value="1"/>
</dbReference>
<dbReference type="AlphaFoldDB" id="A0A068SRA9"/>
<gene>
    <name evidence="7" type="ORF">RG540_CH26660</name>
</gene>
<dbReference type="GO" id="GO:0016887">
    <property type="term" value="F:ATP hydrolysis activity"/>
    <property type="evidence" value="ECO:0007669"/>
    <property type="project" value="InterPro"/>
</dbReference>
<dbReference type="InterPro" id="IPR003593">
    <property type="entry name" value="AAA+_ATPase"/>
</dbReference>
<dbReference type="KEGG" id="ngg:RG540_CH26660"/>
<evidence type="ECO:0000256" key="5">
    <source>
        <dbReference type="ARBA" id="ARBA00022970"/>
    </source>
</evidence>
<keyword evidence="5" id="KW-0029">Amino-acid transport</keyword>
<reference evidence="8" key="1">
    <citation type="journal article" date="2014" name="BMC Genomics">
        <title>Genome sequencing of two Neorhizobium galegae strains reveals a noeT gene responsible for the unusual acetylation of the nodulation factors.</title>
        <authorList>
            <person name="Osterman J."/>
            <person name="Marsh J."/>
            <person name="Laine P.K."/>
            <person name="Zeng Z."/>
            <person name="Alatalo E."/>
            <person name="Sullivan J.T."/>
            <person name="Young J.P."/>
            <person name="Thomas-Oates J."/>
            <person name="Paulin L."/>
            <person name="Lindstrom K."/>
        </authorList>
    </citation>
    <scope>NUCLEOTIDE SEQUENCE [LARGE SCALE GENOMIC DNA]</scope>
    <source>
        <strain evidence="8">HAMBI 540</strain>
    </source>
</reference>
<dbReference type="EMBL" id="HG938353">
    <property type="protein sequence ID" value="CDN48832.1"/>
    <property type="molecule type" value="Genomic_DNA"/>
</dbReference>
<organism evidence="7 8">
    <name type="scientific">Neorhizobium galegae bv. orientalis str. HAMBI 540</name>
    <dbReference type="NCBI Taxonomy" id="1028800"/>
    <lineage>
        <taxon>Bacteria</taxon>
        <taxon>Pseudomonadati</taxon>
        <taxon>Pseudomonadota</taxon>
        <taxon>Alphaproteobacteria</taxon>
        <taxon>Hyphomicrobiales</taxon>
        <taxon>Rhizobiaceae</taxon>
        <taxon>Rhizobium/Agrobacterium group</taxon>
        <taxon>Neorhizobium</taxon>
    </lineage>
</organism>
<keyword evidence="2" id="KW-0813">Transport</keyword>
<dbReference type="PATRIC" id="fig|1028800.3.peg.2694"/>
<dbReference type="Proteomes" id="UP000028181">
    <property type="component" value="Chromosome I"/>
</dbReference>
<dbReference type="CDD" id="cd03224">
    <property type="entry name" value="ABC_TM1139_LivF_branched"/>
    <property type="match status" value="1"/>
</dbReference>
<evidence type="ECO:0000313" key="8">
    <source>
        <dbReference type="Proteomes" id="UP000028181"/>
    </source>
</evidence>
<protein>
    <submittedName>
        <fullName evidence="7">High affinity branched-chain amino acid ABC transporter, ATP-binding protein</fullName>
    </submittedName>
</protein>
<feature type="domain" description="ABC transporter" evidence="6">
    <location>
        <begin position="7"/>
        <end position="238"/>
    </location>
</feature>
<dbReference type="InterPro" id="IPR052156">
    <property type="entry name" value="BCAA_Transport_ATP-bd_LivF"/>
</dbReference>
<dbReference type="InterPro" id="IPR003439">
    <property type="entry name" value="ABC_transporter-like_ATP-bd"/>
</dbReference>
<dbReference type="GeneID" id="24256313"/>